<comment type="similarity">
    <text evidence="1 2">Belongs to the polypeptide deformylase family.</text>
</comment>
<accession>A0ABY2X6Q6</accession>
<comment type="caution">
    <text evidence="3">The sequence shown here is derived from an EMBL/GenBank/DDBJ whole genome shotgun (WGS) entry which is preliminary data.</text>
</comment>
<dbReference type="InterPro" id="IPR036821">
    <property type="entry name" value="Peptide_deformylase_sf"/>
</dbReference>
<proteinExistence type="inferred from homology"/>
<dbReference type="NCBIfam" id="NF001159">
    <property type="entry name" value="PRK00150.1-3"/>
    <property type="match status" value="1"/>
</dbReference>
<dbReference type="HAMAP" id="MF_00163">
    <property type="entry name" value="Pep_deformylase"/>
    <property type="match status" value="1"/>
</dbReference>
<dbReference type="CDD" id="cd00487">
    <property type="entry name" value="Pep_deformylase"/>
    <property type="match status" value="1"/>
</dbReference>
<dbReference type="Gene3D" id="3.90.45.10">
    <property type="entry name" value="Peptide deformylase"/>
    <property type="match status" value="1"/>
</dbReference>
<comment type="function">
    <text evidence="2">Removes the formyl group from the N-terminal Met of newly synthesized proteins. Requires at least a dipeptide for an efficient rate of reaction. N-terminal L-methionine is a prerequisite for activity but the enzyme has broad specificity at other positions.</text>
</comment>
<evidence type="ECO:0000313" key="3">
    <source>
        <dbReference type="EMBL" id="TMV11469.1"/>
    </source>
</evidence>
<dbReference type="PANTHER" id="PTHR10458">
    <property type="entry name" value="PEPTIDE DEFORMYLASE"/>
    <property type="match status" value="1"/>
</dbReference>
<reference evidence="3 4" key="1">
    <citation type="submission" date="2019-05" db="EMBL/GenBank/DDBJ databases">
        <title>Marivita sp. nov. isolated from sea sediment.</title>
        <authorList>
            <person name="Kim W."/>
        </authorList>
    </citation>
    <scope>NUCLEOTIDE SEQUENCE [LARGE SCALE GENOMIC DNA]</scope>
    <source>
        <strain evidence="3 4">CAU 1492</strain>
    </source>
</reference>
<name>A0ABY2X6Q6_9RHOB</name>
<organism evidence="3 4">
    <name type="scientific">Arenibacterium halophilum</name>
    <dbReference type="NCBI Taxonomy" id="2583821"/>
    <lineage>
        <taxon>Bacteria</taxon>
        <taxon>Pseudomonadati</taxon>
        <taxon>Pseudomonadota</taxon>
        <taxon>Alphaproteobacteria</taxon>
        <taxon>Rhodobacterales</taxon>
        <taxon>Paracoccaceae</taxon>
        <taxon>Arenibacterium</taxon>
    </lineage>
</organism>
<comment type="catalytic activity">
    <reaction evidence="2">
        <text>N-terminal N-formyl-L-methionyl-[peptide] + H2O = N-terminal L-methionyl-[peptide] + formate</text>
        <dbReference type="Rhea" id="RHEA:24420"/>
        <dbReference type="Rhea" id="RHEA-COMP:10639"/>
        <dbReference type="Rhea" id="RHEA-COMP:10640"/>
        <dbReference type="ChEBI" id="CHEBI:15377"/>
        <dbReference type="ChEBI" id="CHEBI:15740"/>
        <dbReference type="ChEBI" id="CHEBI:49298"/>
        <dbReference type="ChEBI" id="CHEBI:64731"/>
        <dbReference type="EC" id="3.5.1.88"/>
    </reaction>
</comment>
<dbReference type="GO" id="GO:0042586">
    <property type="term" value="F:peptide deformylase activity"/>
    <property type="evidence" value="ECO:0007669"/>
    <property type="project" value="UniProtKB-EC"/>
</dbReference>
<sequence length="166" mass="17881">MAVLPILRWPDPRLSEVCAPVPEGAEMGNLIADMFDTLYAAPGRGLAGPQVGAMQRIFITDTDWKDGTPAPMVFINPEITDHAGETVNRDEGCLSIPGVLVGVARPEWVDMAWTDETGAARTGRFEGFAAACVQHELDHLNGTVTFDRVSPEARECAEAAYGEVPQ</sequence>
<feature type="active site" evidence="2">
    <location>
        <position position="136"/>
    </location>
</feature>
<evidence type="ECO:0000256" key="2">
    <source>
        <dbReference type="HAMAP-Rule" id="MF_00163"/>
    </source>
</evidence>
<dbReference type="EC" id="3.5.1.88" evidence="2"/>
<feature type="binding site" evidence="2">
    <location>
        <position position="139"/>
    </location>
    <ligand>
        <name>Fe cation</name>
        <dbReference type="ChEBI" id="CHEBI:24875"/>
    </ligand>
</feature>
<feature type="binding site" evidence="2">
    <location>
        <position position="93"/>
    </location>
    <ligand>
        <name>Fe cation</name>
        <dbReference type="ChEBI" id="CHEBI:24875"/>
    </ligand>
</feature>
<dbReference type="PRINTS" id="PR01576">
    <property type="entry name" value="PDEFORMYLASE"/>
</dbReference>
<feature type="binding site" evidence="2">
    <location>
        <position position="135"/>
    </location>
    <ligand>
        <name>Fe cation</name>
        <dbReference type="ChEBI" id="CHEBI:24875"/>
    </ligand>
</feature>
<dbReference type="EMBL" id="VCPC01000003">
    <property type="protein sequence ID" value="TMV11469.1"/>
    <property type="molecule type" value="Genomic_DNA"/>
</dbReference>
<dbReference type="NCBIfam" id="TIGR00079">
    <property type="entry name" value="pept_deformyl"/>
    <property type="match status" value="1"/>
</dbReference>
<dbReference type="Proteomes" id="UP001191082">
    <property type="component" value="Unassembled WGS sequence"/>
</dbReference>
<keyword evidence="4" id="KW-1185">Reference proteome</keyword>
<comment type="cofactor">
    <cofactor evidence="2">
        <name>Fe(2+)</name>
        <dbReference type="ChEBI" id="CHEBI:29033"/>
    </cofactor>
    <text evidence="2">Binds 1 Fe(2+) ion.</text>
</comment>
<dbReference type="PIRSF" id="PIRSF004749">
    <property type="entry name" value="Pep_def"/>
    <property type="match status" value="1"/>
</dbReference>
<dbReference type="RefSeq" id="WP_138864535.1">
    <property type="nucleotide sequence ID" value="NZ_VCPC01000003.1"/>
</dbReference>
<keyword evidence="2" id="KW-0648">Protein biosynthesis</keyword>
<evidence type="ECO:0000256" key="1">
    <source>
        <dbReference type="ARBA" id="ARBA00010759"/>
    </source>
</evidence>
<keyword evidence="2" id="KW-0479">Metal-binding</keyword>
<evidence type="ECO:0000313" key="4">
    <source>
        <dbReference type="Proteomes" id="UP001191082"/>
    </source>
</evidence>
<dbReference type="SUPFAM" id="SSF56420">
    <property type="entry name" value="Peptide deformylase"/>
    <property type="match status" value="1"/>
</dbReference>
<keyword evidence="2 3" id="KW-0378">Hydrolase</keyword>
<gene>
    <name evidence="2 3" type="primary">def</name>
    <name evidence="3" type="ORF">FGK64_14370</name>
</gene>
<dbReference type="PANTHER" id="PTHR10458:SF22">
    <property type="entry name" value="PEPTIDE DEFORMYLASE"/>
    <property type="match status" value="1"/>
</dbReference>
<keyword evidence="2" id="KW-0408">Iron</keyword>
<dbReference type="InterPro" id="IPR023635">
    <property type="entry name" value="Peptide_deformylase"/>
</dbReference>
<dbReference type="Pfam" id="PF01327">
    <property type="entry name" value="Pep_deformylase"/>
    <property type="match status" value="1"/>
</dbReference>
<protein>
    <recommendedName>
        <fullName evidence="2">Peptide deformylase</fullName>
        <shortName evidence="2">PDF</shortName>
        <ecNumber evidence="2">3.5.1.88</ecNumber>
    </recommendedName>
    <alternativeName>
        <fullName evidence="2">Polypeptide deformylase</fullName>
    </alternativeName>
</protein>